<gene>
    <name evidence="2" type="ORF">FSB_LOCUS41505</name>
    <name evidence="3" type="ORF">FSB_LOCUS57426</name>
</gene>
<dbReference type="PANTHER" id="PTHR24093:SF509">
    <property type="entry name" value="CALCIUM-TRANSPORTING ATPASE"/>
    <property type="match status" value="1"/>
</dbReference>
<dbReference type="AlphaFoldDB" id="A0A2N9HPF4"/>
<dbReference type="GO" id="GO:0005388">
    <property type="term" value="F:P-type calcium transporter activity"/>
    <property type="evidence" value="ECO:0007669"/>
    <property type="project" value="TreeGrafter"/>
</dbReference>
<evidence type="ECO:0000313" key="2">
    <source>
        <dbReference type="EMBL" id="SPD13623.1"/>
    </source>
</evidence>
<name>A0A2N9HPF4_FAGSY</name>
<dbReference type="EMBL" id="OIVN01006274">
    <property type="protein sequence ID" value="SPD29544.1"/>
    <property type="molecule type" value="Genomic_DNA"/>
</dbReference>
<protein>
    <submittedName>
        <fullName evidence="2">Uncharacterized protein</fullName>
    </submittedName>
</protein>
<evidence type="ECO:0000256" key="1">
    <source>
        <dbReference type="ARBA" id="ARBA00022842"/>
    </source>
</evidence>
<evidence type="ECO:0000313" key="3">
    <source>
        <dbReference type="EMBL" id="SPD29544.1"/>
    </source>
</evidence>
<accession>A0A2N9HPF4</accession>
<reference evidence="2" key="1">
    <citation type="submission" date="2018-02" db="EMBL/GenBank/DDBJ databases">
        <authorList>
            <person name="Cohen D.B."/>
            <person name="Kent A.D."/>
        </authorList>
    </citation>
    <scope>NUCLEOTIDE SEQUENCE</scope>
</reference>
<dbReference type="Gene3D" id="1.20.1110.10">
    <property type="entry name" value="Calcium-transporting ATPase, transmembrane domain"/>
    <property type="match status" value="1"/>
</dbReference>
<proteinExistence type="predicted"/>
<sequence>MVSVLLLRPTNKNGPPLCIHSYIAIDVQPIDEGSLHDKSVSFLTVEPRRLNHMVEQNFEALSQFGGVKALTMVLGTNIKGATSGNVVDLIHRKNVFGVNKSQKAPAKAFPTMSLKHSRTPLLLYFWSVLSAFGIKQHGWKDEYYHNHGENNSGRYTCGCCTTLAYSMNCMMADHALASDLSANETLGSDTTICTDKTGPSH</sequence>
<keyword evidence="1" id="KW-0460">Magnesium</keyword>
<dbReference type="EMBL" id="OIVN01003792">
    <property type="protein sequence ID" value="SPD13623.1"/>
    <property type="molecule type" value="Genomic_DNA"/>
</dbReference>
<dbReference type="GO" id="GO:0005886">
    <property type="term" value="C:plasma membrane"/>
    <property type="evidence" value="ECO:0007669"/>
    <property type="project" value="TreeGrafter"/>
</dbReference>
<dbReference type="PANTHER" id="PTHR24093">
    <property type="entry name" value="CATION TRANSPORTING ATPASE"/>
    <property type="match status" value="1"/>
</dbReference>
<organism evidence="2">
    <name type="scientific">Fagus sylvatica</name>
    <name type="common">Beechnut</name>
    <dbReference type="NCBI Taxonomy" id="28930"/>
    <lineage>
        <taxon>Eukaryota</taxon>
        <taxon>Viridiplantae</taxon>
        <taxon>Streptophyta</taxon>
        <taxon>Embryophyta</taxon>
        <taxon>Tracheophyta</taxon>
        <taxon>Spermatophyta</taxon>
        <taxon>Magnoliopsida</taxon>
        <taxon>eudicotyledons</taxon>
        <taxon>Gunneridae</taxon>
        <taxon>Pentapetalae</taxon>
        <taxon>rosids</taxon>
        <taxon>fabids</taxon>
        <taxon>Fagales</taxon>
        <taxon>Fagaceae</taxon>
        <taxon>Fagus</taxon>
    </lineage>
</organism>